<gene>
    <name evidence="2" type="ORF">HHU12_28605</name>
</gene>
<evidence type="ECO:0000313" key="2">
    <source>
        <dbReference type="EMBL" id="NME71960.1"/>
    </source>
</evidence>
<sequence length="134" mass="15444">MKSEAHYSNGKPTTNLKEYYKSGKPKTKYPTIQVKENDDTALYDKVVLEITLSEKRKNVKFYIAEDPDVTVKTIDLEKYNLRPILMRNRRGIVNIHVPKGHGIMKRVPIIAEYNTIGGRKKIATRVYNLAVTHI</sequence>
<dbReference type="Proteomes" id="UP000576082">
    <property type="component" value="Unassembled WGS sequence"/>
</dbReference>
<protein>
    <submittedName>
        <fullName evidence="2">Uncharacterized protein</fullName>
    </submittedName>
</protein>
<dbReference type="EMBL" id="JABANE010000124">
    <property type="protein sequence ID" value="NME71960.1"/>
    <property type="molecule type" value="Genomic_DNA"/>
</dbReference>
<dbReference type="AlphaFoldDB" id="A0A7X9S093"/>
<accession>A0A7X9S093</accession>
<comment type="caution">
    <text evidence="2">The sequence shown here is derived from an EMBL/GenBank/DDBJ whole genome shotgun (WGS) entry which is preliminary data.</text>
</comment>
<keyword evidence="3" id="KW-1185">Reference proteome</keyword>
<evidence type="ECO:0000313" key="3">
    <source>
        <dbReference type="Proteomes" id="UP000576082"/>
    </source>
</evidence>
<evidence type="ECO:0000256" key="1">
    <source>
        <dbReference type="SAM" id="MobiDB-lite"/>
    </source>
</evidence>
<feature type="region of interest" description="Disordered" evidence="1">
    <location>
        <begin position="1"/>
        <end position="27"/>
    </location>
</feature>
<organism evidence="2 3">
    <name type="scientific">Flammeovirga aprica JL-4</name>
    <dbReference type="NCBI Taxonomy" id="694437"/>
    <lineage>
        <taxon>Bacteria</taxon>
        <taxon>Pseudomonadati</taxon>
        <taxon>Bacteroidota</taxon>
        <taxon>Cytophagia</taxon>
        <taxon>Cytophagales</taxon>
        <taxon>Flammeovirgaceae</taxon>
        <taxon>Flammeovirga</taxon>
    </lineage>
</organism>
<name>A0A7X9S093_9BACT</name>
<dbReference type="RefSeq" id="WP_169660160.1">
    <property type="nucleotide sequence ID" value="NZ_JABANE010000124.1"/>
</dbReference>
<reference evidence="2 3" key="1">
    <citation type="submission" date="2020-04" db="EMBL/GenBank/DDBJ databases">
        <title>Flammeovirga sp. SR4, a novel species isolated from seawater.</title>
        <authorList>
            <person name="Wang X."/>
        </authorList>
    </citation>
    <scope>NUCLEOTIDE SEQUENCE [LARGE SCALE GENOMIC DNA]</scope>
    <source>
        <strain evidence="2 3">ATCC 23126</strain>
    </source>
</reference>
<proteinExistence type="predicted"/>